<dbReference type="RefSeq" id="WP_284196664.1">
    <property type="nucleotide sequence ID" value="NZ_BSOG01000002.1"/>
</dbReference>
<feature type="transmembrane region" description="Helical" evidence="1">
    <location>
        <begin position="90"/>
        <end position="113"/>
    </location>
</feature>
<dbReference type="EMBL" id="BSOG01000002">
    <property type="protein sequence ID" value="GLR13568.1"/>
    <property type="molecule type" value="Genomic_DNA"/>
</dbReference>
<evidence type="ECO:0000313" key="3">
    <source>
        <dbReference type="EMBL" id="GLR13568.1"/>
    </source>
</evidence>
<proteinExistence type="predicted"/>
<dbReference type="PROSITE" id="PS51257">
    <property type="entry name" value="PROKAR_LIPOPROTEIN"/>
    <property type="match status" value="1"/>
</dbReference>
<feature type="transmembrane region" description="Helical" evidence="1">
    <location>
        <begin position="239"/>
        <end position="259"/>
    </location>
</feature>
<accession>A0ABQ5YIR6</accession>
<dbReference type="Proteomes" id="UP001156706">
    <property type="component" value="Unassembled WGS sequence"/>
</dbReference>
<dbReference type="InterPro" id="IPR000620">
    <property type="entry name" value="EamA_dom"/>
</dbReference>
<feature type="transmembrane region" description="Helical" evidence="1">
    <location>
        <begin position="149"/>
        <end position="167"/>
    </location>
</feature>
<feature type="domain" description="EamA" evidence="2">
    <location>
        <begin position="10"/>
        <end position="136"/>
    </location>
</feature>
<feature type="domain" description="EamA" evidence="2">
    <location>
        <begin position="148"/>
        <end position="280"/>
    </location>
</feature>
<organism evidence="3 4">
    <name type="scientific">Chitinimonas prasina</name>
    <dbReference type="NCBI Taxonomy" id="1434937"/>
    <lineage>
        <taxon>Bacteria</taxon>
        <taxon>Pseudomonadati</taxon>
        <taxon>Pseudomonadota</taxon>
        <taxon>Betaproteobacteria</taxon>
        <taxon>Neisseriales</taxon>
        <taxon>Chitinibacteraceae</taxon>
        <taxon>Chitinimonas</taxon>
    </lineage>
</organism>
<keyword evidence="4" id="KW-1185">Reference proteome</keyword>
<feature type="transmembrane region" description="Helical" evidence="1">
    <location>
        <begin position="37"/>
        <end position="53"/>
    </location>
</feature>
<name>A0ABQ5YIR6_9NEIS</name>
<evidence type="ECO:0000259" key="2">
    <source>
        <dbReference type="Pfam" id="PF00892"/>
    </source>
</evidence>
<sequence>MPPTRFAFPALLAGAACIGFAGIFVRLSDIGPVATGFWRLLLAAPVLWLLSLHTPSPPINRRRGVALLAIGAFFALDLTVWHLSLHITTVANATLLTNCVPVFCVPLVGWLIWKEPIAPGFSLSFIVTLVGVLLLTGENFALAPARFRGDLLATLAAVFYCGYLLVLKLVRQDMPVMRLMAISSAISAMVMLAIALVRGEAIWPSGWHAWSVLVALALITQVGGQSLIAYGLGHLPTHVSALGLMFQPLVATLAAWLLFAEAISPLQVSGAVVIVLGVWLAKRQTH</sequence>
<evidence type="ECO:0000256" key="1">
    <source>
        <dbReference type="SAM" id="Phobius"/>
    </source>
</evidence>
<feature type="transmembrane region" description="Helical" evidence="1">
    <location>
        <begin position="265"/>
        <end position="281"/>
    </location>
</feature>
<dbReference type="SUPFAM" id="SSF103481">
    <property type="entry name" value="Multidrug resistance efflux transporter EmrE"/>
    <property type="match status" value="2"/>
</dbReference>
<keyword evidence="1" id="KW-0812">Transmembrane</keyword>
<dbReference type="Pfam" id="PF00892">
    <property type="entry name" value="EamA"/>
    <property type="match status" value="2"/>
</dbReference>
<evidence type="ECO:0000313" key="4">
    <source>
        <dbReference type="Proteomes" id="UP001156706"/>
    </source>
</evidence>
<feature type="transmembrane region" description="Helical" evidence="1">
    <location>
        <begin position="179"/>
        <end position="197"/>
    </location>
</feature>
<feature type="transmembrane region" description="Helical" evidence="1">
    <location>
        <begin position="209"/>
        <end position="232"/>
    </location>
</feature>
<dbReference type="InterPro" id="IPR037185">
    <property type="entry name" value="EmrE-like"/>
</dbReference>
<protein>
    <submittedName>
        <fullName evidence="3">Membrane protein</fullName>
    </submittedName>
</protein>
<gene>
    <name evidence="3" type="ORF">GCM10007907_23580</name>
</gene>
<comment type="caution">
    <text evidence="3">The sequence shown here is derived from an EMBL/GenBank/DDBJ whole genome shotgun (WGS) entry which is preliminary data.</text>
</comment>
<keyword evidence="1" id="KW-0472">Membrane</keyword>
<feature type="transmembrane region" description="Helical" evidence="1">
    <location>
        <begin position="120"/>
        <end position="137"/>
    </location>
</feature>
<keyword evidence="1" id="KW-1133">Transmembrane helix</keyword>
<dbReference type="PANTHER" id="PTHR22911:SF76">
    <property type="entry name" value="EAMA DOMAIN-CONTAINING PROTEIN"/>
    <property type="match status" value="1"/>
</dbReference>
<dbReference type="PANTHER" id="PTHR22911">
    <property type="entry name" value="ACYL-MALONYL CONDENSING ENZYME-RELATED"/>
    <property type="match status" value="1"/>
</dbReference>
<feature type="transmembrane region" description="Helical" evidence="1">
    <location>
        <begin position="65"/>
        <end position="84"/>
    </location>
</feature>
<reference evidence="4" key="1">
    <citation type="journal article" date="2019" name="Int. J. Syst. Evol. Microbiol.">
        <title>The Global Catalogue of Microorganisms (GCM) 10K type strain sequencing project: providing services to taxonomists for standard genome sequencing and annotation.</title>
        <authorList>
            <consortium name="The Broad Institute Genomics Platform"/>
            <consortium name="The Broad Institute Genome Sequencing Center for Infectious Disease"/>
            <person name="Wu L."/>
            <person name="Ma J."/>
        </authorList>
    </citation>
    <scope>NUCLEOTIDE SEQUENCE [LARGE SCALE GENOMIC DNA]</scope>
    <source>
        <strain evidence="4">NBRC 110044</strain>
    </source>
</reference>